<evidence type="ECO:0000259" key="1">
    <source>
        <dbReference type="PROSITE" id="PS51352"/>
    </source>
</evidence>
<dbReference type="InterPro" id="IPR013766">
    <property type="entry name" value="Thioredoxin_domain"/>
</dbReference>
<gene>
    <name evidence="2" type="ORF">METZ01_LOCUS403289</name>
</gene>
<organism evidence="2">
    <name type="scientific">marine metagenome</name>
    <dbReference type="NCBI Taxonomy" id="408172"/>
    <lineage>
        <taxon>unclassified sequences</taxon>
        <taxon>metagenomes</taxon>
        <taxon>ecological metagenomes</taxon>
    </lineage>
</organism>
<dbReference type="Gene3D" id="3.40.30.10">
    <property type="entry name" value="Glutaredoxin"/>
    <property type="match status" value="1"/>
</dbReference>
<sequence length="132" mass="15707">MMFKNPWLIFLQASFFVLILRSPLTGFEHHQSPVNFLEYTQSVIQNNQSRQKPFFLLFSAEWCHWCKILETKTLKNERVYSFLNQNFINVFIDADIHTGVYLRYNAKGYPFTVFLNPDATVYFKYPGVLYAE</sequence>
<accession>A0A382VWQ3</accession>
<dbReference type="SUPFAM" id="SSF52833">
    <property type="entry name" value="Thioredoxin-like"/>
    <property type="match status" value="1"/>
</dbReference>
<evidence type="ECO:0000313" key="2">
    <source>
        <dbReference type="EMBL" id="SVD50435.1"/>
    </source>
</evidence>
<dbReference type="InterPro" id="IPR036249">
    <property type="entry name" value="Thioredoxin-like_sf"/>
</dbReference>
<protein>
    <recommendedName>
        <fullName evidence="1">Thioredoxin domain-containing protein</fullName>
    </recommendedName>
</protein>
<dbReference type="EMBL" id="UINC01154901">
    <property type="protein sequence ID" value="SVD50435.1"/>
    <property type="molecule type" value="Genomic_DNA"/>
</dbReference>
<dbReference type="Pfam" id="PF03190">
    <property type="entry name" value="Thioredox_DsbH"/>
    <property type="match status" value="1"/>
</dbReference>
<feature type="non-terminal residue" evidence="2">
    <location>
        <position position="132"/>
    </location>
</feature>
<dbReference type="PANTHER" id="PTHR42899">
    <property type="entry name" value="SPERMATOGENESIS-ASSOCIATED PROTEIN 20"/>
    <property type="match status" value="1"/>
</dbReference>
<dbReference type="AlphaFoldDB" id="A0A382VWQ3"/>
<proteinExistence type="predicted"/>
<dbReference type="PANTHER" id="PTHR42899:SF1">
    <property type="entry name" value="SPERMATOGENESIS-ASSOCIATED PROTEIN 20"/>
    <property type="match status" value="1"/>
</dbReference>
<dbReference type="PROSITE" id="PS51352">
    <property type="entry name" value="THIOREDOXIN_2"/>
    <property type="match status" value="1"/>
</dbReference>
<feature type="domain" description="Thioredoxin" evidence="1">
    <location>
        <begin position="7"/>
        <end position="132"/>
    </location>
</feature>
<name>A0A382VWQ3_9ZZZZ</name>
<dbReference type="InterPro" id="IPR004879">
    <property type="entry name" value="Ssp411-like_TRX"/>
</dbReference>
<dbReference type="InterPro" id="IPR024705">
    <property type="entry name" value="Ssp411"/>
</dbReference>
<reference evidence="2" key="1">
    <citation type="submission" date="2018-05" db="EMBL/GenBank/DDBJ databases">
        <authorList>
            <person name="Lanie J.A."/>
            <person name="Ng W.-L."/>
            <person name="Kazmierczak K.M."/>
            <person name="Andrzejewski T.M."/>
            <person name="Davidsen T.M."/>
            <person name="Wayne K.J."/>
            <person name="Tettelin H."/>
            <person name="Glass J.I."/>
            <person name="Rusch D."/>
            <person name="Podicherti R."/>
            <person name="Tsui H.-C.T."/>
            <person name="Winkler M.E."/>
        </authorList>
    </citation>
    <scope>NUCLEOTIDE SEQUENCE</scope>
</reference>